<sequence length="130" mass="13083">MSFTVSARQRALPPGARREPFNERPLPPLLPLSLASWPAARADSICRQLSGSPGPSMTDGSCAEPCGAPGSRRRGAEALPPKPSPAAVPPTCANEAGSRLSSESPSNTDRAAASPLRAGSAPADAAAGVS</sequence>
<protein>
    <submittedName>
        <fullName evidence="2">Uncharacterized protein</fullName>
    </submittedName>
</protein>
<feature type="region of interest" description="Disordered" evidence="1">
    <location>
        <begin position="46"/>
        <end position="130"/>
    </location>
</feature>
<evidence type="ECO:0000256" key="1">
    <source>
        <dbReference type="SAM" id="MobiDB-lite"/>
    </source>
</evidence>
<name>A0A061RL49_9CHLO</name>
<feature type="compositionally biased region" description="Low complexity" evidence="1">
    <location>
        <begin position="118"/>
        <end position="130"/>
    </location>
</feature>
<gene>
    <name evidence="2" type="ORF">TSPGSL018_30647</name>
</gene>
<dbReference type="EMBL" id="GBEZ01013254">
    <property type="protein sequence ID" value="JAC72713.1"/>
    <property type="molecule type" value="Transcribed_RNA"/>
</dbReference>
<feature type="compositionally biased region" description="Polar residues" evidence="1">
    <location>
        <begin position="99"/>
        <end position="109"/>
    </location>
</feature>
<organism evidence="2">
    <name type="scientific">Tetraselmis sp. GSL018</name>
    <dbReference type="NCBI Taxonomy" id="582737"/>
    <lineage>
        <taxon>Eukaryota</taxon>
        <taxon>Viridiplantae</taxon>
        <taxon>Chlorophyta</taxon>
        <taxon>core chlorophytes</taxon>
        <taxon>Chlorodendrophyceae</taxon>
        <taxon>Chlorodendrales</taxon>
        <taxon>Chlorodendraceae</taxon>
        <taxon>Tetraselmis</taxon>
    </lineage>
</organism>
<accession>A0A061RL49</accession>
<evidence type="ECO:0000313" key="2">
    <source>
        <dbReference type="EMBL" id="JAC72713.1"/>
    </source>
</evidence>
<reference evidence="2" key="1">
    <citation type="submission" date="2014-05" db="EMBL/GenBank/DDBJ databases">
        <title>The transcriptome of the halophilic microalga Tetraselmis sp. GSL018 isolated from the Great Salt Lake, Utah.</title>
        <authorList>
            <person name="Jinkerson R.E."/>
            <person name="D'Adamo S."/>
            <person name="Posewitz M.C."/>
        </authorList>
    </citation>
    <scope>NUCLEOTIDE SEQUENCE</scope>
    <source>
        <strain evidence="2">GSL018</strain>
    </source>
</reference>
<feature type="non-terminal residue" evidence="2">
    <location>
        <position position="130"/>
    </location>
</feature>
<feature type="compositionally biased region" description="Polar residues" evidence="1">
    <location>
        <begin position="47"/>
        <end position="59"/>
    </location>
</feature>
<dbReference type="AlphaFoldDB" id="A0A061RL49"/>
<proteinExistence type="predicted"/>
<feature type="region of interest" description="Disordered" evidence="1">
    <location>
        <begin position="1"/>
        <end position="31"/>
    </location>
</feature>